<sequence length="115" mass="12971">MPLNQLYLSGNKYVNTYIIDDICRLVEIKDRNTNVTLERVNFDTSVFTSINLYHKAARLITITAPPAMVGSNTEGLGSLCKFVPSGGSFNVSWRGHTERNLFSLSYSTIRIFVYI</sequence>
<gene>
    <name evidence="1" type="ORF">V1477_014935</name>
</gene>
<name>A0ABD2BIW1_VESMC</name>
<dbReference type="EMBL" id="JAYRBN010000075">
    <property type="protein sequence ID" value="KAL2732694.1"/>
    <property type="molecule type" value="Genomic_DNA"/>
</dbReference>
<evidence type="ECO:0000313" key="2">
    <source>
        <dbReference type="Proteomes" id="UP001607303"/>
    </source>
</evidence>
<dbReference type="AlphaFoldDB" id="A0ABD2BIW1"/>
<accession>A0ABD2BIW1</accession>
<protein>
    <submittedName>
        <fullName evidence="1">Uncharacterized protein</fullName>
    </submittedName>
</protein>
<reference evidence="1 2" key="1">
    <citation type="journal article" date="2024" name="Ann. Entomol. Soc. Am.">
        <title>Genomic analyses of the southern and eastern yellowjacket wasps (Hymenoptera: Vespidae) reveal evolutionary signatures of social life.</title>
        <authorList>
            <person name="Catto M.A."/>
            <person name="Caine P.B."/>
            <person name="Orr S.E."/>
            <person name="Hunt B.G."/>
            <person name="Goodisman M.A.D."/>
        </authorList>
    </citation>
    <scope>NUCLEOTIDE SEQUENCE [LARGE SCALE GENOMIC DNA]</scope>
    <source>
        <strain evidence="1">232</strain>
        <tissue evidence="1">Head and thorax</tissue>
    </source>
</reference>
<comment type="caution">
    <text evidence="1">The sequence shown here is derived from an EMBL/GenBank/DDBJ whole genome shotgun (WGS) entry which is preliminary data.</text>
</comment>
<proteinExistence type="predicted"/>
<dbReference type="Proteomes" id="UP001607303">
    <property type="component" value="Unassembled WGS sequence"/>
</dbReference>
<keyword evidence="2" id="KW-1185">Reference proteome</keyword>
<evidence type="ECO:0000313" key="1">
    <source>
        <dbReference type="EMBL" id="KAL2732694.1"/>
    </source>
</evidence>
<organism evidence="1 2">
    <name type="scientific">Vespula maculifrons</name>
    <name type="common">Eastern yellow jacket</name>
    <name type="synonym">Wasp</name>
    <dbReference type="NCBI Taxonomy" id="7453"/>
    <lineage>
        <taxon>Eukaryota</taxon>
        <taxon>Metazoa</taxon>
        <taxon>Ecdysozoa</taxon>
        <taxon>Arthropoda</taxon>
        <taxon>Hexapoda</taxon>
        <taxon>Insecta</taxon>
        <taxon>Pterygota</taxon>
        <taxon>Neoptera</taxon>
        <taxon>Endopterygota</taxon>
        <taxon>Hymenoptera</taxon>
        <taxon>Apocrita</taxon>
        <taxon>Aculeata</taxon>
        <taxon>Vespoidea</taxon>
        <taxon>Vespidae</taxon>
        <taxon>Vespinae</taxon>
        <taxon>Vespula</taxon>
    </lineage>
</organism>